<proteinExistence type="predicted"/>
<keyword evidence="4" id="KW-1185">Reference proteome</keyword>
<dbReference type="OrthoDB" id="9797709at2"/>
<dbReference type="InterPro" id="IPR001466">
    <property type="entry name" value="Beta-lactam-related"/>
</dbReference>
<comment type="caution">
    <text evidence="3">The sequence shown here is derived from an EMBL/GenBank/DDBJ whole genome shotgun (WGS) entry which is preliminary data.</text>
</comment>
<dbReference type="PANTHER" id="PTHR46825">
    <property type="entry name" value="D-ALANYL-D-ALANINE-CARBOXYPEPTIDASE/ENDOPEPTIDASE AMPH"/>
    <property type="match status" value="1"/>
</dbReference>
<protein>
    <submittedName>
        <fullName evidence="3">CubicO group peptidase (Beta-lactamase class C family)</fullName>
    </submittedName>
</protein>
<feature type="signal peptide" evidence="1">
    <location>
        <begin position="1"/>
        <end position="19"/>
    </location>
</feature>
<dbReference type="Gene3D" id="3.40.710.10">
    <property type="entry name" value="DD-peptidase/beta-lactamase superfamily"/>
    <property type="match status" value="1"/>
</dbReference>
<dbReference type="AlphaFoldDB" id="A0A2P8D1U2"/>
<dbReference type="RefSeq" id="WP_106523781.1">
    <property type="nucleotide sequence ID" value="NZ_PYGD01000006.1"/>
</dbReference>
<dbReference type="Proteomes" id="UP000240572">
    <property type="component" value="Unassembled WGS sequence"/>
</dbReference>
<dbReference type="PANTHER" id="PTHR46825:SF12">
    <property type="entry name" value="PENICILLIN-BINDING PROTEIN 4"/>
    <property type="match status" value="1"/>
</dbReference>
<keyword evidence="1" id="KW-0732">Signal</keyword>
<dbReference type="EMBL" id="PYGD01000006">
    <property type="protein sequence ID" value="PSK91182.1"/>
    <property type="molecule type" value="Genomic_DNA"/>
</dbReference>
<gene>
    <name evidence="3" type="ORF">B0I18_106194</name>
</gene>
<evidence type="ECO:0000313" key="3">
    <source>
        <dbReference type="EMBL" id="PSK91182.1"/>
    </source>
</evidence>
<dbReference type="InterPro" id="IPR012338">
    <property type="entry name" value="Beta-lactam/transpept-like"/>
</dbReference>
<accession>A0A2P8D1U2</accession>
<dbReference type="Pfam" id="PF00144">
    <property type="entry name" value="Beta-lactamase"/>
    <property type="match status" value="1"/>
</dbReference>
<dbReference type="SUPFAM" id="SSF56601">
    <property type="entry name" value="beta-lactamase/transpeptidase-like"/>
    <property type="match status" value="1"/>
</dbReference>
<sequence length="488" mass="53667">MRSLFLSLLALAGSWQTFAQQDPASSQKNAEESLRAGIFAEPNMDYVTYTIPQRMKELKVNGASVTVIDNGRITWTRGYGLKDVSEPGSLVDTATLFQCASIGKVVTALAALQLIKEGRIGLDEPVNQKLKSWKIPASKGMEQEVTLRHLLSHTAGFDDDYGFEGYDPQQPLPGLIPMLNGERPANIKKKLIVKTKPGKTERYSGGGYLVVQQLIEDLSGQSFEQYVTTTLFSPLHMRHSTYACCPDVQGNNNMARGHDEKGKVDKKLKYKVYPEMAAAGFWTTSYDLALLVLEIQKGRKGQSTILPDSSLLREMLRPQINTTGLGMHLKGYKDVSAFWHSGNNAGYTALLFGTLEGQGAIVMTNSDDGITLALDVIRSIANTYQWPAMQTLHLHPAVATEEQTLMGSYGRAPGTVAVVGADPKGLYLQPSGSGPRLRIYRLTDGAYTIQQKPDHFRLYFTKDETGKVSALRFEQDCGTQVGTLEKTN</sequence>
<feature type="domain" description="Beta-lactamase-related" evidence="2">
    <location>
        <begin position="51"/>
        <end position="381"/>
    </location>
</feature>
<dbReference type="InterPro" id="IPR050491">
    <property type="entry name" value="AmpC-like"/>
</dbReference>
<feature type="chain" id="PRO_5015119938" evidence="1">
    <location>
        <begin position="20"/>
        <end position="488"/>
    </location>
</feature>
<evidence type="ECO:0000256" key="1">
    <source>
        <dbReference type="SAM" id="SignalP"/>
    </source>
</evidence>
<evidence type="ECO:0000313" key="4">
    <source>
        <dbReference type="Proteomes" id="UP000240572"/>
    </source>
</evidence>
<organism evidence="3 4">
    <name type="scientific">Taibaiella chishuiensis</name>
    <dbReference type="NCBI Taxonomy" id="1434707"/>
    <lineage>
        <taxon>Bacteria</taxon>
        <taxon>Pseudomonadati</taxon>
        <taxon>Bacteroidota</taxon>
        <taxon>Chitinophagia</taxon>
        <taxon>Chitinophagales</taxon>
        <taxon>Chitinophagaceae</taxon>
        <taxon>Taibaiella</taxon>
    </lineage>
</organism>
<reference evidence="3 4" key="1">
    <citation type="submission" date="2018-03" db="EMBL/GenBank/DDBJ databases">
        <title>Genomic Encyclopedia of Type Strains, Phase III (KMG-III): the genomes of soil and plant-associated and newly described type strains.</title>
        <authorList>
            <person name="Whitman W."/>
        </authorList>
    </citation>
    <scope>NUCLEOTIDE SEQUENCE [LARGE SCALE GENOMIC DNA]</scope>
    <source>
        <strain evidence="3 4">CGMCC 1.12700</strain>
    </source>
</reference>
<name>A0A2P8D1U2_9BACT</name>
<evidence type="ECO:0000259" key="2">
    <source>
        <dbReference type="Pfam" id="PF00144"/>
    </source>
</evidence>